<dbReference type="AlphaFoldDB" id="A0A9N9LNY3"/>
<feature type="coiled-coil region" evidence="1">
    <location>
        <begin position="184"/>
        <end position="211"/>
    </location>
</feature>
<feature type="coiled-coil region" evidence="1">
    <location>
        <begin position="248"/>
        <end position="331"/>
    </location>
</feature>
<feature type="coiled-coil region" evidence="1">
    <location>
        <begin position="633"/>
        <end position="692"/>
    </location>
</feature>
<feature type="coiled-coil region" evidence="1">
    <location>
        <begin position="570"/>
        <end position="597"/>
    </location>
</feature>
<dbReference type="EMBL" id="CAJVRM010000160">
    <property type="protein sequence ID" value="CAG8976016.1"/>
    <property type="molecule type" value="Genomic_DNA"/>
</dbReference>
<evidence type="ECO:0000256" key="3">
    <source>
        <dbReference type="SAM" id="Phobius"/>
    </source>
</evidence>
<feature type="compositionally biased region" description="Polar residues" evidence="2">
    <location>
        <begin position="122"/>
        <end position="131"/>
    </location>
</feature>
<keyword evidence="3" id="KW-1133">Transmembrane helix</keyword>
<feature type="region of interest" description="Disordered" evidence="2">
    <location>
        <begin position="39"/>
        <end position="133"/>
    </location>
</feature>
<gene>
    <name evidence="4" type="ORF">HYALB_00007543</name>
</gene>
<evidence type="ECO:0000256" key="2">
    <source>
        <dbReference type="SAM" id="MobiDB-lite"/>
    </source>
</evidence>
<feature type="coiled-coil region" evidence="1">
    <location>
        <begin position="487"/>
        <end position="521"/>
    </location>
</feature>
<keyword evidence="5" id="KW-1185">Reference proteome</keyword>
<dbReference type="OrthoDB" id="6154955at2759"/>
<protein>
    <submittedName>
        <fullName evidence="4">Uncharacterized protein</fullName>
    </submittedName>
</protein>
<evidence type="ECO:0000313" key="5">
    <source>
        <dbReference type="Proteomes" id="UP000701801"/>
    </source>
</evidence>
<evidence type="ECO:0000256" key="1">
    <source>
        <dbReference type="SAM" id="Coils"/>
    </source>
</evidence>
<dbReference type="Proteomes" id="UP000701801">
    <property type="component" value="Unassembled WGS sequence"/>
</dbReference>
<keyword evidence="1" id="KW-0175">Coiled coil</keyword>
<organism evidence="4 5">
    <name type="scientific">Hymenoscyphus albidus</name>
    <dbReference type="NCBI Taxonomy" id="595503"/>
    <lineage>
        <taxon>Eukaryota</taxon>
        <taxon>Fungi</taxon>
        <taxon>Dikarya</taxon>
        <taxon>Ascomycota</taxon>
        <taxon>Pezizomycotina</taxon>
        <taxon>Leotiomycetes</taxon>
        <taxon>Helotiales</taxon>
        <taxon>Helotiaceae</taxon>
        <taxon>Hymenoscyphus</taxon>
    </lineage>
</organism>
<keyword evidence="3" id="KW-0472">Membrane</keyword>
<proteinExistence type="predicted"/>
<reference evidence="4" key="1">
    <citation type="submission" date="2021-07" db="EMBL/GenBank/DDBJ databases">
        <authorList>
            <person name="Durling M."/>
        </authorList>
    </citation>
    <scope>NUCLEOTIDE SEQUENCE</scope>
</reference>
<dbReference type="Gene3D" id="1.10.287.1490">
    <property type="match status" value="1"/>
</dbReference>
<comment type="caution">
    <text evidence="4">The sequence shown here is derived from an EMBL/GenBank/DDBJ whole genome shotgun (WGS) entry which is preliminary data.</text>
</comment>
<accession>A0A9N9LNY3</accession>
<feature type="compositionally biased region" description="Polar residues" evidence="2">
    <location>
        <begin position="74"/>
        <end position="88"/>
    </location>
</feature>
<sequence length="1000" mass="110695">MNPNAMAFEPMEDPNAIEYKPMVPACMAPQYFFASTNPSTSPNVPTLQPGAPDTSVVNTRPLYTPAPPSYPLPAQTQQQRNNLTSSRWARTEPQNPPAALTEHPMSSSRWATPKPEAPPATLSEQPLNTAQEEPKREHYVAPIATLVPIAPLDPVAKITPLATAARVQEQPASCKTCEQSNMEKEQAIEERDTALLQLSDKEERLAAKEEEYKHKLGVWKGERDGQIKNYKDLEERKDKHIKWMEDCAKKRKEDEKALEAKIAELEKDICNLQGEIAQLRGQDLELTVDYQTLEATSSERLIDITSLKDKNAQLERNSSNLQAEVATLQGQALDLTTDIKTLEGTNSEHLSEISGLKGKTAELEYNSSNLQAVVAKLQGQAFELTNNIQILEGTKSEYLNEIASLKGKNTELDSTSSSLQAEVKKLSVDIQTILEAEVAKLSAESKALSDTNAELDVTSSYLQAEVAELSAENAALSDTNSKQLLEIARFSERSLQFEREASSLQAEVTKLSAENKALLDTYSAQLLQLTSLNESSLNLEHLNTLGGFLKASQEICEISNLQRITHANHIVELETTLKKSQEELKTTKDALEQKESQFDNLHWLYSQTTKRVGTLSSKLDRSTGMQWELFATQAEVERSIIDLREQVRELKAAAEHANERLASQTLMLEIQAKSLEQARKRALGEREMARRLQGARQIGCLRVSSCYVQPQVLNISTPLSTIDIEPVLEEEVEEPEAVQNPESRMVNPNFLSLSTLSTINTEPIPIPEEDEQVEEPEVVQTTDSHTVNPNSLSISTLSTIEIEPTAEDEHVEEPEILQEPEPNTIIKVSRNRFKKGCLTALRYVRFLEMIILGLLSTFIILSLLLSITFPEKLTPIISSLGLKDAPLSPDTLAQIEGQNIVPLLPLPKLPDYFSPLTRALEWRDKTVMPSLNSFAGIQSAISPVCVEGMSLGPDALLGERLDFTTQATQQPWALLAVPVALSVAAPLCTCVGWVGGLLIN</sequence>
<name>A0A9N9LNY3_9HELO</name>
<evidence type="ECO:0000313" key="4">
    <source>
        <dbReference type="EMBL" id="CAG8976016.1"/>
    </source>
</evidence>
<keyword evidence="3" id="KW-0812">Transmembrane</keyword>
<feature type="transmembrane region" description="Helical" evidence="3">
    <location>
        <begin position="846"/>
        <end position="869"/>
    </location>
</feature>
<feature type="transmembrane region" description="Helical" evidence="3">
    <location>
        <begin position="972"/>
        <end position="999"/>
    </location>
</feature>